<dbReference type="EMBL" id="FOLI01000005">
    <property type="protein sequence ID" value="SFC09839.1"/>
    <property type="molecule type" value="Genomic_DNA"/>
</dbReference>
<name>A0A1I1GDM6_9LACO</name>
<dbReference type="OrthoDB" id="1700484at2"/>
<dbReference type="InterPro" id="IPR023896">
    <property type="entry name" value="LTA_DltD"/>
</dbReference>
<dbReference type="GO" id="GO:0005886">
    <property type="term" value="C:plasma membrane"/>
    <property type="evidence" value="ECO:0007669"/>
    <property type="project" value="UniProtKB-UniRule"/>
</dbReference>
<dbReference type="AlphaFoldDB" id="A0A1I1GDM6"/>
<proteinExistence type="inferred from homology"/>
<dbReference type="Pfam" id="PF04914">
    <property type="entry name" value="DltD"/>
    <property type="match status" value="1"/>
</dbReference>
<dbReference type="PIRSF" id="PIRSF021438">
    <property type="entry name" value="DltD"/>
    <property type="match status" value="1"/>
</dbReference>
<dbReference type="UniPathway" id="UPA00556"/>
<comment type="similarity">
    <text evidence="1">Belongs to the DltD family.</text>
</comment>
<keyword evidence="1" id="KW-0472">Membrane</keyword>
<gene>
    <name evidence="2" type="ORF">SAMN05660453_1046</name>
</gene>
<keyword evidence="1" id="KW-1003">Cell membrane</keyword>
<evidence type="ECO:0000313" key="3">
    <source>
        <dbReference type="Proteomes" id="UP000199376"/>
    </source>
</evidence>
<dbReference type="GO" id="GO:0070395">
    <property type="term" value="P:lipoteichoic acid biosynthetic process"/>
    <property type="evidence" value="ECO:0007669"/>
    <property type="project" value="UniProtKB-UniRule"/>
</dbReference>
<keyword evidence="3" id="KW-1185">Reference proteome</keyword>
<dbReference type="RefSeq" id="WP_091502693.1">
    <property type="nucleotide sequence ID" value="NZ_FOLI01000005.1"/>
</dbReference>
<dbReference type="PROSITE" id="PS51257">
    <property type="entry name" value="PROKAR_LIPOPROTEIN"/>
    <property type="match status" value="1"/>
</dbReference>
<accession>A0A1I1GDM6</accession>
<dbReference type="NCBIfam" id="TIGR04092">
    <property type="entry name" value="LTA_DltD"/>
    <property type="match status" value="1"/>
</dbReference>
<protein>
    <recommendedName>
        <fullName evidence="1">Protein DltD</fullName>
    </recommendedName>
</protein>
<organism evidence="2 3">
    <name type="scientific">Fructobacillus durionis</name>
    <dbReference type="NCBI Taxonomy" id="283737"/>
    <lineage>
        <taxon>Bacteria</taxon>
        <taxon>Bacillati</taxon>
        <taxon>Bacillota</taxon>
        <taxon>Bacilli</taxon>
        <taxon>Lactobacillales</taxon>
        <taxon>Lactobacillaceae</taxon>
        <taxon>Fructobacillus</taxon>
    </lineage>
</organism>
<sequence>MSNKKKLWQIFGPVLAAFVLLACVFLLPLPLTHYSQNDLRESSVSFSTQVVKGEAVKNAAFSDKKVNYVPFFGSSELSRIDSLHPSVLAEKYKRNYQPFMLGKAGSDSLVHFLNMQEMQGTLKTKKAVYVVSPQWFTKSGSDAGFNLFYSPLQTVDWLRNIGHNQPSETDKFVASQLLEKSVVKNNAYYHRLLSKVSKGEKLSTANLSTLDFKHQILSRQDALFSRCENSSNYKSRVLPAAKSLPNIYSKNALDRLGYEEGKKGTTNNDFHIKNSFYTTRVMPEKKALKGAQKDYDYTKSVEYAYFQSVLDNFAKNHTDVMFVITPVNQRWAKYTGLNNDMYQESVQKIKYQLQSQGFNNIADLSKDGGKDYFMQDTIHVGWRGWLELDQYLNPFLSSDSSQTNYQINNRFLSTDWQNLKPSKQSLSSFK</sequence>
<evidence type="ECO:0000256" key="1">
    <source>
        <dbReference type="PIRNR" id="PIRNR021438"/>
    </source>
</evidence>
<comment type="pathway">
    <text evidence="1">Cell wall biogenesis; lipoteichoic acid biosynthesis.</text>
</comment>
<dbReference type="PANTHER" id="PTHR40039:SF1">
    <property type="entry name" value="PROTEIN DLTD"/>
    <property type="match status" value="1"/>
</dbReference>
<dbReference type="InterPro" id="IPR006998">
    <property type="entry name" value="DltD"/>
</dbReference>
<dbReference type="STRING" id="283737.SAMN05660453_1046"/>
<reference evidence="2 3" key="1">
    <citation type="submission" date="2016-10" db="EMBL/GenBank/DDBJ databases">
        <authorList>
            <person name="de Groot N.N."/>
        </authorList>
    </citation>
    <scope>NUCLEOTIDE SEQUENCE [LARGE SCALE GENOMIC DNA]</scope>
    <source>
        <strain evidence="2 3">DSM 19113</strain>
    </source>
</reference>
<dbReference type="PANTHER" id="PTHR40039">
    <property type="entry name" value="PROTEIN DLTD"/>
    <property type="match status" value="1"/>
</dbReference>
<dbReference type="Proteomes" id="UP000199376">
    <property type="component" value="Unassembled WGS sequence"/>
</dbReference>
<evidence type="ECO:0000313" key="2">
    <source>
        <dbReference type="EMBL" id="SFC09839.1"/>
    </source>
</evidence>